<evidence type="ECO:0000256" key="3">
    <source>
        <dbReference type="ARBA" id="ARBA00022679"/>
    </source>
</evidence>
<keyword evidence="2 6" id="KW-0328">Glycosyltransferase</keyword>
<evidence type="ECO:0000256" key="1">
    <source>
        <dbReference type="ARBA" id="ARBA00009481"/>
    </source>
</evidence>
<feature type="domain" description="Glycosyltransferase subfamily 4-like N-terminal" evidence="5">
    <location>
        <begin position="52"/>
        <end position="161"/>
    </location>
</feature>
<keyword evidence="7" id="KW-1185">Reference proteome</keyword>
<dbReference type="STRING" id="445975.COLSTE_00978"/>
<comment type="similarity">
    <text evidence="1">Belongs to the glycosyltransferase group 1 family. Glycosyltransferase 4 subfamily.</text>
</comment>
<protein>
    <submittedName>
        <fullName evidence="6">Glycosyltransferase, group 1 family protein</fullName>
        <ecNumber evidence="6">2.4.-.-</ecNumber>
    </submittedName>
</protein>
<evidence type="ECO:0000313" key="6">
    <source>
        <dbReference type="EMBL" id="EEA90810.1"/>
    </source>
</evidence>
<dbReference type="InterPro" id="IPR001296">
    <property type="entry name" value="Glyco_trans_1"/>
</dbReference>
<organism evidence="6 7">
    <name type="scientific">Collinsella stercoris DSM 13279</name>
    <dbReference type="NCBI Taxonomy" id="445975"/>
    <lineage>
        <taxon>Bacteria</taxon>
        <taxon>Bacillati</taxon>
        <taxon>Actinomycetota</taxon>
        <taxon>Coriobacteriia</taxon>
        <taxon>Coriobacteriales</taxon>
        <taxon>Coriobacteriaceae</taxon>
        <taxon>Collinsella</taxon>
    </lineage>
</organism>
<dbReference type="SUPFAM" id="SSF53756">
    <property type="entry name" value="UDP-Glycosyltransferase/glycogen phosphorylase"/>
    <property type="match status" value="1"/>
</dbReference>
<evidence type="ECO:0000259" key="5">
    <source>
        <dbReference type="Pfam" id="PF13439"/>
    </source>
</evidence>
<gene>
    <name evidence="6" type="ORF">COLSTE_00978</name>
</gene>
<dbReference type="CDD" id="cd03801">
    <property type="entry name" value="GT4_PimA-like"/>
    <property type="match status" value="1"/>
</dbReference>
<dbReference type="EMBL" id="ABXJ01000056">
    <property type="protein sequence ID" value="EEA90810.1"/>
    <property type="molecule type" value="Genomic_DNA"/>
</dbReference>
<dbReference type="Gene3D" id="3.40.50.2000">
    <property type="entry name" value="Glycogen Phosphorylase B"/>
    <property type="match status" value="2"/>
</dbReference>
<dbReference type="GO" id="GO:0016757">
    <property type="term" value="F:glycosyltransferase activity"/>
    <property type="evidence" value="ECO:0007669"/>
    <property type="project" value="UniProtKB-KW"/>
</dbReference>
<dbReference type="Proteomes" id="UP000003560">
    <property type="component" value="Unassembled WGS sequence"/>
</dbReference>
<keyword evidence="3 6" id="KW-0808">Transferase</keyword>
<evidence type="ECO:0000256" key="2">
    <source>
        <dbReference type="ARBA" id="ARBA00022676"/>
    </source>
</evidence>
<reference evidence="6 7" key="2">
    <citation type="submission" date="2008-10" db="EMBL/GenBank/DDBJ databases">
        <authorList>
            <person name="Fulton L."/>
            <person name="Clifton S."/>
            <person name="Fulton B."/>
            <person name="Xu J."/>
            <person name="Minx P."/>
            <person name="Pepin K.H."/>
            <person name="Johnson M."/>
            <person name="Thiruvilangam P."/>
            <person name="Bhonagiri V."/>
            <person name="Nash W.E."/>
            <person name="Mardis E.R."/>
            <person name="Wilson R.K."/>
        </authorList>
    </citation>
    <scope>NUCLEOTIDE SEQUENCE [LARGE SCALE GENOMIC DNA]</scope>
    <source>
        <strain evidence="6 7">DSM 13279</strain>
    </source>
</reference>
<evidence type="ECO:0000259" key="4">
    <source>
        <dbReference type="Pfam" id="PF00534"/>
    </source>
</evidence>
<dbReference type="AlphaFoldDB" id="B6GA82"/>
<dbReference type="Pfam" id="PF00534">
    <property type="entry name" value="Glycos_transf_1"/>
    <property type="match status" value="1"/>
</dbReference>
<proteinExistence type="inferred from homology"/>
<sequence length="349" mass="38578">MPTKVLMIGPDLSLHGGIVSVVDGYFKGGLPAICDSFEYLGTGLGFTKIGKSWSFIKTLVTFKKMLPLYDIVHLHISACGSYWRKSIMARLAHKAGKRVILHDHDGEFAVTFEQSGEAYRRNVKETFGLADCVIVLSEEWRDYFAENVCDRNKIVILHNSVKAPEDPCTPCSHRDVLFLGRLDANKSPDVLLRAAAELTQRYPEVRYRFCGDGEVARYQALADSLGIAGQCDFTGWIDGKEKEAIIRDSGIFCLPSRNEGMPMSMLEMMAFGLPCIVTPVGGIPQVIEDGKNGFMVPVGDEELLASRLGDLLESPNLRAEIGHNAREMVSEQFSIEKNIAELGHIYAGL</sequence>
<accession>B6GA82</accession>
<name>B6GA82_9ACTN</name>
<reference evidence="6 7" key="1">
    <citation type="submission" date="2008-10" db="EMBL/GenBank/DDBJ databases">
        <title>Draft genome sequence of Collinsella stercoris (DSM 13279).</title>
        <authorList>
            <person name="Sudarsanam P."/>
            <person name="Ley R."/>
            <person name="Guruge J."/>
            <person name="Turnbaugh P.J."/>
            <person name="Mahowald M."/>
            <person name="Liep D."/>
            <person name="Gordon J."/>
        </authorList>
    </citation>
    <scope>NUCLEOTIDE SEQUENCE [LARGE SCALE GENOMIC DNA]</scope>
    <source>
        <strain evidence="6 7">DSM 13279</strain>
    </source>
</reference>
<dbReference type="PANTHER" id="PTHR12526">
    <property type="entry name" value="GLYCOSYLTRANSFERASE"/>
    <property type="match status" value="1"/>
</dbReference>
<dbReference type="Pfam" id="PF13439">
    <property type="entry name" value="Glyco_transf_4"/>
    <property type="match status" value="1"/>
</dbReference>
<dbReference type="HOGENOM" id="CLU_009583_14_0_11"/>
<dbReference type="eggNOG" id="COG0438">
    <property type="taxonomic scope" value="Bacteria"/>
</dbReference>
<dbReference type="EC" id="2.4.-.-" evidence="6"/>
<evidence type="ECO:0000313" key="7">
    <source>
        <dbReference type="Proteomes" id="UP000003560"/>
    </source>
</evidence>
<comment type="caution">
    <text evidence="6">The sequence shown here is derived from an EMBL/GenBank/DDBJ whole genome shotgun (WGS) entry which is preliminary data.</text>
</comment>
<feature type="domain" description="Glycosyl transferase family 1" evidence="4">
    <location>
        <begin position="175"/>
        <end position="328"/>
    </location>
</feature>
<dbReference type="InterPro" id="IPR028098">
    <property type="entry name" value="Glyco_trans_4-like_N"/>
</dbReference>
<dbReference type="PANTHER" id="PTHR12526:SF640">
    <property type="entry name" value="COLANIC ACID BIOSYNTHESIS GLYCOSYLTRANSFERASE WCAL-RELATED"/>
    <property type="match status" value="1"/>
</dbReference>